<protein>
    <submittedName>
        <fullName evidence="1">Uncharacterized protein</fullName>
    </submittedName>
</protein>
<dbReference type="RefSeq" id="WP_158093315.1">
    <property type="nucleotide sequence ID" value="NZ_BMHB01000004.1"/>
</dbReference>
<dbReference type="Proteomes" id="UP000626244">
    <property type="component" value="Unassembled WGS sequence"/>
</dbReference>
<evidence type="ECO:0000313" key="1">
    <source>
        <dbReference type="EMBL" id="GGI18005.1"/>
    </source>
</evidence>
<name>A0A8J3F0J1_9BACI</name>
<comment type="caution">
    <text evidence="1">The sequence shown here is derived from an EMBL/GenBank/DDBJ whole genome shotgun (WGS) entry which is preliminary data.</text>
</comment>
<reference evidence="2" key="1">
    <citation type="journal article" date="2019" name="Int. J. Syst. Evol. Microbiol.">
        <title>The Global Catalogue of Microorganisms (GCM) 10K type strain sequencing project: providing services to taxonomists for standard genome sequencing and annotation.</title>
        <authorList>
            <consortium name="The Broad Institute Genomics Platform"/>
            <consortium name="The Broad Institute Genome Sequencing Center for Infectious Disease"/>
            <person name="Wu L."/>
            <person name="Ma J."/>
        </authorList>
    </citation>
    <scope>NUCLEOTIDE SEQUENCE [LARGE SCALE GENOMIC DNA]</scope>
    <source>
        <strain evidence="2">CGMCC 1.14993</strain>
    </source>
</reference>
<dbReference type="AlphaFoldDB" id="A0A8J3F0J1"/>
<keyword evidence="2" id="KW-1185">Reference proteome</keyword>
<dbReference type="EMBL" id="BMHB01000004">
    <property type="protein sequence ID" value="GGI18005.1"/>
    <property type="molecule type" value="Genomic_DNA"/>
</dbReference>
<evidence type="ECO:0000313" key="2">
    <source>
        <dbReference type="Proteomes" id="UP000626244"/>
    </source>
</evidence>
<proteinExistence type="predicted"/>
<accession>A0A8J3F0J1</accession>
<sequence length="57" mass="6954">MKDQKVNKNQIDYQREVIKDELIQNETSYMKPSNVRLNTRKAIRFDIKMNSRLLNKR</sequence>
<gene>
    <name evidence="1" type="ORF">GCM10007380_40770</name>
</gene>
<organism evidence="1 2">
    <name type="scientific">Gottfriedia solisilvae</name>
    <dbReference type="NCBI Taxonomy" id="1516104"/>
    <lineage>
        <taxon>Bacteria</taxon>
        <taxon>Bacillati</taxon>
        <taxon>Bacillota</taxon>
        <taxon>Bacilli</taxon>
        <taxon>Bacillales</taxon>
        <taxon>Bacillaceae</taxon>
        <taxon>Gottfriedia</taxon>
    </lineage>
</organism>